<evidence type="ECO:0000256" key="3">
    <source>
        <dbReference type="ARBA" id="ARBA00023125"/>
    </source>
</evidence>
<keyword evidence="2" id="KW-0805">Transcription regulation</keyword>
<evidence type="ECO:0000256" key="2">
    <source>
        <dbReference type="ARBA" id="ARBA00023015"/>
    </source>
</evidence>
<keyword evidence="4" id="KW-0804">Transcription</keyword>
<organism evidence="7 8">
    <name type="scientific">Stylosanthes scabra</name>
    <dbReference type="NCBI Taxonomy" id="79078"/>
    <lineage>
        <taxon>Eukaryota</taxon>
        <taxon>Viridiplantae</taxon>
        <taxon>Streptophyta</taxon>
        <taxon>Embryophyta</taxon>
        <taxon>Tracheophyta</taxon>
        <taxon>Spermatophyta</taxon>
        <taxon>Magnoliopsida</taxon>
        <taxon>eudicotyledons</taxon>
        <taxon>Gunneridae</taxon>
        <taxon>Pentapetalae</taxon>
        <taxon>rosids</taxon>
        <taxon>fabids</taxon>
        <taxon>Fabales</taxon>
        <taxon>Fabaceae</taxon>
        <taxon>Papilionoideae</taxon>
        <taxon>50 kb inversion clade</taxon>
        <taxon>dalbergioids sensu lato</taxon>
        <taxon>Dalbergieae</taxon>
        <taxon>Pterocarpus clade</taxon>
        <taxon>Stylosanthes</taxon>
    </lineage>
</organism>
<keyword evidence="5" id="KW-0539">Nucleus</keyword>
<evidence type="ECO:0000256" key="4">
    <source>
        <dbReference type="ARBA" id="ARBA00023163"/>
    </source>
</evidence>
<accession>A0ABU6WC63</accession>
<dbReference type="Gene3D" id="2.40.330.10">
    <property type="entry name" value="DNA-binding pseudobarrel domain"/>
    <property type="match status" value="1"/>
</dbReference>
<feature type="domain" description="TF-B3" evidence="6">
    <location>
        <begin position="284"/>
        <end position="381"/>
    </location>
</feature>
<evidence type="ECO:0000259" key="6">
    <source>
        <dbReference type="PROSITE" id="PS50863"/>
    </source>
</evidence>
<keyword evidence="8" id="KW-1185">Reference proteome</keyword>
<gene>
    <name evidence="7" type="ORF">PIB30_037382</name>
</gene>
<dbReference type="InterPro" id="IPR003340">
    <property type="entry name" value="B3_DNA-bd"/>
</dbReference>
<evidence type="ECO:0000256" key="1">
    <source>
        <dbReference type="ARBA" id="ARBA00004123"/>
    </source>
</evidence>
<reference evidence="7 8" key="1">
    <citation type="journal article" date="2023" name="Plants (Basel)">
        <title>Bridging the Gap: Combining Genomics and Transcriptomics Approaches to Understand Stylosanthes scabra, an Orphan Legume from the Brazilian Caatinga.</title>
        <authorList>
            <person name="Ferreira-Neto J.R.C."/>
            <person name="da Silva M.D."/>
            <person name="Binneck E."/>
            <person name="de Melo N.F."/>
            <person name="da Silva R.H."/>
            <person name="de Melo A.L.T.M."/>
            <person name="Pandolfi V."/>
            <person name="Bustamante F.O."/>
            <person name="Brasileiro-Vidal A.C."/>
            <person name="Benko-Iseppon A.M."/>
        </authorList>
    </citation>
    <scope>NUCLEOTIDE SEQUENCE [LARGE SCALE GENOMIC DNA]</scope>
    <source>
        <tissue evidence="7">Leaves</tissue>
    </source>
</reference>
<evidence type="ECO:0000313" key="8">
    <source>
        <dbReference type="Proteomes" id="UP001341840"/>
    </source>
</evidence>
<sequence>MEPVVVDQQGRSFYLEINSDLDIGELPSIFYTRYKDYLPHKLGLYDMAGNVIWLEIEKGYRTAIIVSGYRDISKLYSLLHGGWLSLCFLGGDQFLITDVKDHNMMVKGPCFPATRAGHHINLTGVAAPLLNLCDHDDDGDFVMADDPLIDSEKSWVDVSADWIQSLSLPNGDDKFHGTKGGATNVCRECGSILNTDVIGSKSDCDSIKEVLALGECKFAFDHDKLIVDFLGKTVCADKKGLHEMYYEVLNTLGSHNNDASGKGNPGLDDFNAECPPKCIRFFHYIQRVVTYYQVSAYSLIIPSKFASRAFPSKFDCVNVISANAPNMVMKIRWRARRSYEAFLTRGWKEFVGHHGLRHGSVIRMFVPEDDETVMYIAVVLV</sequence>
<comment type="subcellular location">
    <subcellularLocation>
        <location evidence="1">Nucleus</location>
    </subcellularLocation>
</comment>
<keyword evidence="3" id="KW-0238">DNA-binding</keyword>
<dbReference type="EMBL" id="JASCZI010181430">
    <property type="protein sequence ID" value="MED6183377.1"/>
    <property type="molecule type" value="Genomic_DNA"/>
</dbReference>
<proteinExistence type="predicted"/>
<dbReference type="InterPro" id="IPR015300">
    <property type="entry name" value="DNA-bd_pseudobarrel_sf"/>
</dbReference>
<name>A0ABU6WC63_9FABA</name>
<dbReference type="Proteomes" id="UP001341840">
    <property type="component" value="Unassembled WGS sequence"/>
</dbReference>
<protein>
    <recommendedName>
        <fullName evidence="6">TF-B3 domain-containing protein</fullName>
    </recommendedName>
</protein>
<dbReference type="PROSITE" id="PS50863">
    <property type="entry name" value="B3"/>
    <property type="match status" value="1"/>
</dbReference>
<evidence type="ECO:0000256" key="5">
    <source>
        <dbReference type="ARBA" id="ARBA00023242"/>
    </source>
</evidence>
<evidence type="ECO:0000313" key="7">
    <source>
        <dbReference type="EMBL" id="MED6183377.1"/>
    </source>
</evidence>
<comment type="caution">
    <text evidence="7">The sequence shown here is derived from an EMBL/GenBank/DDBJ whole genome shotgun (WGS) entry which is preliminary data.</text>
</comment>
<dbReference type="SUPFAM" id="SSF101936">
    <property type="entry name" value="DNA-binding pseudobarrel domain"/>
    <property type="match status" value="1"/>
</dbReference>